<organism evidence="2 3">
    <name type="scientific">Halomonas binhaiensis</name>
    <dbReference type="NCBI Taxonomy" id="2562282"/>
    <lineage>
        <taxon>Bacteria</taxon>
        <taxon>Pseudomonadati</taxon>
        <taxon>Pseudomonadota</taxon>
        <taxon>Gammaproteobacteria</taxon>
        <taxon>Oceanospirillales</taxon>
        <taxon>Halomonadaceae</taxon>
        <taxon>Halomonas</taxon>
    </lineage>
</organism>
<proteinExistence type="predicted"/>
<dbReference type="Proteomes" id="UP000324285">
    <property type="component" value="Chromosome"/>
</dbReference>
<evidence type="ECO:0000313" key="3">
    <source>
        <dbReference type="Proteomes" id="UP000324285"/>
    </source>
</evidence>
<reference evidence="2" key="1">
    <citation type="submission" date="2021-02" db="EMBL/GenBank/DDBJ databases">
        <title>Strain Y2R2, a novel species of the genus Halomonas.</title>
        <authorList>
            <person name="Huang H."/>
        </authorList>
    </citation>
    <scope>NUCLEOTIDE SEQUENCE</scope>
    <source>
        <strain evidence="2">Y2R2</strain>
    </source>
</reference>
<evidence type="ECO:0000313" key="2">
    <source>
        <dbReference type="EMBL" id="QEM81462.1"/>
    </source>
</evidence>
<accession>A0A5C1NCR2</accession>
<dbReference type="RefSeq" id="WP_149284473.1">
    <property type="nucleotide sequence ID" value="NZ_CP038437.2"/>
</dbReference>
<evidence type="ECO:0000256" key="1">
    <source>
        <dbReference type="SAM" id="SignalP"/>
    </source>
</evidence>
<feature type="chain" id="PRO_5022810485" description="DUF3313 domain-containing protein" evidence="1">
    <location>
        <begin position="18"/>
        <end position="203"/>
    </location>
</feature>
<dbReference type="AlphaFoldDB" id="A0A5C1NCR2"/>
<protein>
    <recommendedName>
        <fullName evidence="4">DUF3313 domain-containing protein</fullName>
    </recommendedName>
</protein>
<gene>
    <name evidence="2" type="ORF">E4T21_07830</name>
</gene>
<name>A0A5C1NCR2_9GAMM</name>
<evidence type="ECO:0008006" key="4">
    <source>
        <dbReference type="Google" id="ProtNLM"/>
    </source>
</evidence>
<dbReference type="PROSITE" id="PS51257">
    <property type="entry name" value="PROKAR_LIPOPROTEIN"/>
    <property type="match status" value="1"/>
</dbReference>
<dbReference type="KEGG" id="hbh:E4T21_07830"/>
<sequence>MRPFFIISSLFISATLASCSSLPGVSNPPYYDYQKRAIIAKGYPIERVDMPPGFHYFSASQDYTKKDPSMASNSGNITEKSYRFVWKSNQDGSRLMDTEFSLLELQTRYKLPDTSGYQFIGGKKVRHVFMSTSAARSDPKGIQVQPFADGCGIGVELISLSPDSRYLFAGTYLESITCQARAAMTEADWQVLLERAYRIYGMK</sequence>
<dbReference type="EMBL" id="CP038437">
    <property type="protein sequence ID" value="QEM81462.1"/>
    <property type="molecule type" value="Genomic_DNA"/>
</dbReference>
<keyword evidence="1" id="KW-0732">Signal</keyword>
<feature type="signal peptide" evidence="1">
    <location>
        <begin position="1"/>
        <end position="17"/>
    </location>
</feature>
<dbReference type="OrthoDB" id="9927084at2"/>
<keyword evidence="3" id="KW-1185">Reference proteome</keyword>